<dbReference type="InterPro" id="IPR005248">
    <property type="entry name" value="NadD/NMNAT"/>
</dbReference>
<dbReference type="UniPathway" id="UPA00253">
    <property type="reaction ID" value="UER00332"/>
</dbReference>
<dbReference type="AlphaFoldDB" id="A0A7V3UZK3"/>
<dbReference type="PANTHER" id="PTHR39321">
    <property type="entry name" value="NICOTINATE-NUCLEOTIDE ADENYLYLTRANSFERASE-RELATED"/>
    <property type="match status" value="1"/>
</dbReference>
<evidence type="ECO:0000256" key="4">
    <source>
        <dbReference type="ARBA" id="ARBA00022679"/>
    </source>
</evidence>
<keyword evidence="5 10" id="KW-0548">Nucleotidyltransferase</keyword>
<keyword evidence="3 10" id="KW-0662">Pyridine nucleotide biosynthesis</keyword>
<keyword evidence="8 10" id="KW-0520">NAD</keyword>
<sequence>MLFLHRSVGKSKTVVAGDCYQLGIAQNHSFRSETTQPAQQSLMRLGIFGGSFDPVHFGHLLVADDVTKKLKLEKLLFVPAFHPPHRPAPVANYSQRVAMLKCAIRNYPQFQISRIEENQPGPSYTVNTLRRLRKIYRRTRFYLIIGYDQYRTIQSWHQPLQLAKLARLVIISRPGITKPRIFPGHNRHRVIFLNVIPVDIAARLIRQRLAQGMSIRYLVPAAVAQYIYRYRLYVN</sequence>
<dbReference type="SUPFAM" id="SSF52374">
    <property type="entry name" value="Nucleotidylyl transferase"/>
    <property type="match status" value="1"/>
</dbReference>
<keyword evidence="7 10" id="KW-0067">ATP-binding</keyword>
<evidence type="ECO:0000256" key="8">
    <source>
        <dbReference type="ARBA" id="ARBA00023027"/>
    </source>
</evidence>
<comment type="function">
    <text evidence="1 10">Catalyzes the reversible adenylation of nicotinate mononucleotide (NaMN) to nicotinic acid adenine dinucleotide (NaAD).</text>
</comment>
<dbReference type="GO" id="GO:0005524">
    <property type="term" value="F:ATP binding"/>
    <property type="evidence" value="ECO:0007669"/>
    <property type="project" value="UniProtKB-KW"/>
</dbReference>
<name>A0A7V3UZK3_UNCW3</name>
<evidence type="ECO:0000256" key="5">
    <source>
        <dbReference type="ARBA" id="ARBA00022695"/>
    </source>
</evidence>
<feature type="domain" description="Cytidyltransferase-like" evidence="11">
    <location>
        <begin position="47"/>
        <end position="190"/>
    </location>
</feature>
<dbReference type="EC" id="2.7.7.18" evidence="10"/>
<evidence type="ECO:0000259" key="11">
    <source>
        <dbReference type="Pfam" id="PF01467"/>
    </source>
</evidence>
<keyword evidence="4 10" id="KW-0808">Transferase</keyword>
<dbReference type="HAMAP" id="MF_00244">
    <property type="entry name" value="NaMN_adenylyltr"/>
    <property type="match status" value="1"/>
</dbReference>
<dbReference type="CDD" id="cd02165">
    <property type="entry name" value="NMNAT"/>
    <property type="match status" value="1"/>
</dbReference>
<gene>
    <name evidence="10 12" type="primary">nadD</name>
    <name evidence="12" type="ORF">ENX16_01670</name>
</gene>
<reference evidence="12" key="1">
    <citation type="journal article" date="2020" name="mSystems">
        <title>Genome- and Community-Level Interaction Insights into Carbon Utilization and Element Cycling Functions of Hydrothermarchaeota in Hydrothermal Sediment.</title>
        <authorList>
            <person name="Zhou Z."/>
            <person name="Liu Y."/>
            <person name="Xu W."/>
            <person name="Pan J."/>
            <person name="Luo Z.H."/>
            <person name="Li M."/>
        </authorList>
    </citation>
    <scope>NUCLEOTIDE SEQUENCE [LARGE SCALE GENOMIC DNA]</scope>
    <source>
        <strain evidence="12">SpSt-914</strain>
    </source>
</reference>
<dbReference type="Gene3D" id="3.40.50.620">
    <property type="entry name" value="HUPs"/>
    <property type="match status" value="1"/>
</dbReference>
<dbReference type="GO" id="GO:0009435">
    <property type="term" value="P:NAD+ biosynthetic process"/>
    <property type="evidence" value="ECO:0007669"/>
    <property type="project" value="UniProtKB-UniRule"/>
</dbReference>
<comment type="catalytic activity">
    <reaction evidence="9 10">
        <text>nicotinate beta-D-ribonucleotide + ATP + H(+) = deamido-NAD(+) + diphosphate</text>
        <dbReference type="Rhea" id="RHEA:22860"/>
        <dbReference type="ChEBI" id="CHEBI:15378"/>
        <dbReference type="ChEBI" id="CHEBI:30616"/>
        <dbReference type="ChEBI" id="CHEBI:33019"/>
        <dbReference type="ChEBI" id="CHEBI:57502"/>
        <dbReference type="ChEBI" id="CHEBI:58437"/>
        <dbReference type="EC" id="2.7.7.18"/>
    </reaction>
</comment>
<dbReference type="NCBIfam" id="TIGR00125">
    <property type="entry name" value="cyt_tran_rel"/>
    <property type="match status" value="1"/>
</dbReference>
<keyword evidence="6 10" id="KW-0547">Nucleotide-binding</keyword>
<dbReference type="EMBL" id="DTMZ01000034">
    <property type="protein sequence ID" value="HGD12782.1"/>
    <property type="molecule type" value="Genomic_DNA"/>
</dbReference>
<comment type="pathway">
    <text evidence="2 10">Cofactor biosynthesis; NAD(+) biosynthesis; deamido-NAD(+) from nicotinate D-ribonucleotide: step 1/1.</text>
</comment>
<dbReference type="NCBIfam" id="NF000840">
    <property type="entry name" value="PRK00071.1-3"/>
    <property type="match status" value="1"/>
</dbReference>
<evidence type="ECO:0000256" key="3">
    <source>
        <dbReference type="ARBA" id="ARBA00022642"/>
    </source>
</evidence>
<accession>A0A7V3UZK3</accession>
<dbReference type="Pfam" id="PF01467">
    <property type="entry name" value="CTP_transf_like"/>
    <property type="match status" value="1"/>
</dbReference>
<dbReference type="NCBIfam" id="TIGR00482">
    <property type="entry name" value="nicotinate (nicotinamide) nucleotide adenylyltransferase"/>
    <property type="match status" value="1"/>
</dbReference>
<proteinExistence type="inferred from homology"/>
<dbReference type="InterPro" id="IPR014729">
    <property type="entry name" value="Rossmann-like_a/b/a_fold"/>
</dbReference>
<comment type="similarity">
    <text evidence="10">Belongs to the NadD family.</text>
</comment>
<evidence type="ECO:0000256" key="10">
    <source>
        <dbReference type="HAMAP-Rule" id="MF_00244"/>
    </source>
</evidence>
<evidence type="ECO:0000256" key="6">
    <source>
        <dbReference type="ARBA" id="ARBA00022741"/>
    </source>
</evidence>
<comment type="caution">
    <text evidence="12">The sequence shown here is derived from an EMBL/GenBank/DDBJ whole genome shotgun (WGS) entry which is preliminary data.</text>
</comment>
<evidence type="ECO:0000256" key="1">
    <source>
        <dbReference type="ARBA" id="ARBA00002324"/>
    </source>
</evidence>
<evidence type="ECO:0000256" key="7">
    <source>
        <dbReference type="ARBA" id="ARBA00022840"/>
    </source>
</evidence>
<evidence type="ECO:0000313" key="12">
    <source>
        <dbReference type="EMBL" id="HGD12782.1"/>
    </source>
</evidence>
<protein>
    <recommendedName>
        <fullName evidence="10">Probable nicotinate-nucleotide adenylyltransferase</fullName>
        <ecNumber evidence="10">2.7.7.18</ecNumber>
    </recommendedName>
    <alternativeName>
        <fullName evidence="10">Deamido-NAD(+) diphosphorylase</fullName>
    </alternativeName>
    <alternativeName>
        <fullName evidence="10">Deamido-NAD(+) pyrophosphorylase</fullName>
    </alternativeName>
    <alternativeName>
        <fullName evidence="10">Nicotinate mononucleotide adenylyltransferase</fullName>
        <shortName evidence="10">NaMN adenylyltransferase</shortName>
    </alternativeName>
</protein>
<dbReference type="PANTHER" id="PTHR39321:SF3">
    <property type="entry name" value="PHOSPHOPANTETHEINE ADENYLYLTRANSFERASE"/>
    <property type="match status" value="1"/>
</dbReference>
<organism evidence="12">
    <name type="scientific">candidate division WOR-3 bacterium</name>
    <dbReference type="NCBI Taxonomy" id="2052148"/>
    <lineage>
        <taxon>Bacteria</taxon>
        <taxon>Bacteria division WOR-3</taxon>
    </lineage>
</organism>
<dbReference type="GO" id="GO:0004515">
    <property type="term" value="F:nicotinate-nucleotide adenylyltransferase activity"/>
    <property type="evidence" value="ECO:0007669"/>
    <property type="project" value="UniProtKB-UniRule"/>
</dbReference>
<evidence type="ECO:0000256" key="9">
    <source>
        <dbReference type="ARBA" id="ARBA00048721"/>
    </source>
</evidence>
<dbReference type="InterPro" id="IPR004821">
    <property type="entry name" value="Cyt_trans-like"/>
</dbReference>
<evidence type="ECO:0000256" key="2">
    <source>
        <dbReference type="ARBA" id="ARBA00005019"/>
    </source>
</evidence>